<dbReference type="EMBL" id="JAIQCV010000010">
    <property type="protein sequence ID" value="KAH1055132.1"/>
    <property type="molecule type" value="Genomic_DNA"/>
</dbReference>
<keyword evidence="2" id="KW-1185">Reference proteome</keyword>
<evidence type="ECO:0000313" key="1">
    <source>
        <dbReference type="EMBL" id="KAH1055132.1"/>
    </source>
</evidence>
<dbReference type="AlphaFoldDB" id="A0A9D3ZP89"/>
<protein>
    <submittedName>
        <fullName evidence="1">Uncharacterized protein</fullName>
    </submittedName>
</protein>
<comment type="caution">
    <text evidence="1">The sequence shown here is derived from an EMBL/GenBank/DDBJ whole genome shotgun (WGS) entry which is preliminary data.</text>
</comment>
<proteinExistence type="predicted"/>
<gene>
    <name evidence="1" type="ORF">J1N35_033197</name>
</gene>
<evidence type="ECO:0000313" key="2">
    <source>
        <dbReference type="Proteomes" id="UP000828251"/>
    </source>
</evidence>
<reference evidence="1 2" key="1">
    <citation type="journal article" date="2021" name="Plant Biotechnol. J.">
        <title>Multi-omics assisted identification of the key and species-specific regulatory components of drought-tolerant mechanisms in Gossypium stocksii.</title>
        <authorList>
            <person name="Yu D."/>
            <person name="Ke L."/>
            <person name="Zhang D."/>
            <person name="Wu Y."/>
            <person name="Sun Y."/>
            <person name="Mei J."/>
            <person name="Sun J."/>
            <person name="Sun Y."/>
        </authorList>
    </citation>
    <scope>NUCLEOTIDE SEQUENCE [LARGE SCALE GENOMIC DNA]</scope>
    <source>
        <strain evidence="2">cv. E1</strain>
        <tissue evidence="1">Leaf</tissue>
    </source>
</reference>
<organism evidence="1 2">
    <name type="scientific">Gossypium stocksii</name>
    <dbReference type="NCBI Taxonomy" id="47602"/>
    <lineage>
        <taxon>Eukaryota</taxon>
        <taxon>Viridiplantae</taxon>
        <taxon>Streptophyta</taxon>
        <taxon>Embryophyta</taxon>
        <taxon>Tracheophyta</taxon>
        <taxon>Spermatophyta</taxon>
        <taxon>Magnoliopsida</taxon>
        <taxon>eudicotyledons</taxon>
        <taxon>Gunneridae</taxon>
        <taxon>Pentapetalae</taxon>
        <taxon>rosids</taxon>
        <taxon>malvids</taxon>
        <taxon>Malvales</taxon>
        <taxon>Malvaceae</taxon>
        <taxon>Malvoideae</taxon>
        <taxon>Gossypium</taxon>
    </lineage>
</organism>
<name>A0A9D3ZP89_9ROSI</name>
<accession>A0A9D3ZP89</accession>
<sequence>MALFYVSIPRSHPIIGLAPSSENELAGHKWACTEVEVLAGSRRTAAGSTSSIPNQVLLLLEVGALDDYNITENNSIKEDQRKLKK</sequence>
<dbReference type="Proteomes" id="UP000828251">
    <property type="component" value="Unassembled WGS sequence"/>
</dbReference>